<evidence type="ECO:0000259" key="9">
    <source>
        <dbReference type="Pfam" id="PF00135"/>
    </source>
</evidence>
<accession>A0A1I8NMD7</accession>
<keyword evidence="6" id="KW-1015">Disulfide bond</keyword>
<dbReference type="AlphaFoldDB" id="A0A1I8NMD7"/>
<dbReference type="EnsemblMetazoa" id="SCAU000288-RA">
    <property type="protein sequence ID" value="SCAU000288-PA"/>
    <property type="gene ID" value="SCAU000288"/>
</dbReference>
<dbReference type="VEuPathDB" id="VectorBase:SCAU000288"/>
<dbReference type="Gene3D" id="3.40.50.1820">
    <property type="entry name" value="alpha/beta hydrolase"/>
    <property type="match status" value="1"/>
</dbReference>
<dbReference type="GO" id="GO:0052689">
    <property type="term" value="F:carboxylic ester hydrolase activity"/>
    <property type="evidence" value="ECO:0007669"/>
    <property type="project" value="UniProtKB-KW"/>
</dbReference>
<dbReference type="PROSITE" id="PS00941">
    <property type="entry name" value="CARBOXYLESTERASE_B_2"/>
    <property type="match status" value="1"/>
</dbReference>
<dbReference type="CDD" id="cd00312">
    <property type="entry name" value="Esterase_lipase"/>
    <property type="match status" value="1"/>
</dbReference>
<protein>
    <recommendedName>
        <fullName evidence="8">Carboxylic ester hydrolase</fullName>
        <ecNumber evidence="8">3.1.1.-</ecNumber>
    </recommendedName>
</protein>
<keyword evidence="3" id="KW-0719">Serine esterase</keyword>
<dbReference type="OrthoDB" id="6846267at2759"/>
<keyword evidence="7" id="KW-0325">Glycoprotein</keyword>
<proteinExistence type="inferred from homology"/>
<name>A0A1I8NMD7_STOCA</name>
<dbReference type="PROSITE" id="PS00122">
    <property type="entry name" value="CARBOXYLESTERASE_B_1"/>
    <property type="match status" value="1"/>
</dbReference>
<keyword evidence="5 8" id="KW-0378">Hydrolase</keyword>
<evidence type="ECO:0000256" key="4">
    <source>
        <dbReference type="ARBA" id="ARBA00022525"/>
    </source>
</evidence>
<comment type="similarity">
    <text evidence="2 8">Belongs to the type-B carboxylesterase/lipase family.</text>
</comment>
<feature type="signal peptide" evidence="8">
    <location>
        <begin position="1"/>
        <end position="21"/>
    </location>
</feature>
<dbReference type="Proteomes" id="UP000095300">
    <property type="component" value="Unassembled WGS sequence"/>
</dbReference>
<dbReference type="PANTHER" id="PTHR43142">
    <property type="entry name" value="CARBOXYLIC ESTER HYDROLASE"/>
    <property type="match status" value="1"/>
</dbReference>
<evidence type="ECO:0000313" key="10">
    <source>
        <dbReference type="EnsemblMetazoa" id="SCAU000288-PA"/>
    </source>
</evidence>
<evidence type="ECO:0000256" key="2">
    <source>
        <dbReference type="ARBA" id="ARBA00005964"/>
    </source>
</evidence>
<keyword evidence="11" id="KW-1185">Reference proteome</keyword>
<feature type="domain" description="Carboxylesterase type B" evidence="9">
    <location>
        <begin position="26"/>
        <end position="503"/>
    </location>
</feature>
<feature type="chain" id="PRO_5009030317" description="Carboxylic ester hydrolase" evidence="8">
    <location>
        <begin position="22"/>
        <end position="539"/>
    </location>
</feature>
<keyword evidence="8" id="KW-0732">Signal</keyword>
<dbReference type="KEGG" id="scac:106093551"/>
<evidence type="ECO:0000256" key="5">
    <source>
        <dbReference type="ARBA" id="ARBA00022801"/>
    </source>
</evidence>
<evidence type="ECO:0000256" key="3">
    <source>
        <dbReference type="ARBA" id="ARBA00022487"/>
    </source>
</evidence>
<sequence length="539" mass="61005">MSVKILWCLFFSLIICGKCNLDNKELLVEIPNGVLRGKDNNGLYYSWESIPYAVPPVGDLRFEAPQPFRQQWQDVFDATKTAPNCMQWDQFRQGENKVRGIEDCLTVSVYKPKVQGKDNYPVMVFIHGGSFMFGGVRIYNPERLMASGKLILVTIAYRLGPLGFLSTEDEAITGNFGLKDQQLALTWIKENIEKFGGDPQKILLTGFSAGGASTHLLMLQSAEKNVAKAAISFSGVALNPWVLHKNVREKAIKVGSLVNCYPMETTQDLKDCLKRQKPEDIVATVKDFHNIGYNPFSVFGPVIEHKQAPQAFLTQHPRDIIKSGNFTQIPWLASQVADEGGYNAAEMLKINPKTGKEFIYEFNEHWPELLPQNIFLDNIREDYQEYAQALKQRYLGDKPFTVQNYMNFSNLFTDVAFKEGILESIQLHSKYSQAPVYGYIYDNPGVTGVGQLLAKRNDVYFGTVHMDDLTLFLSTGNRHLTEDEEIIANKFVDMLIGFIETGKLSFGHCDFVNNSGKISEYIKIMSITKDKCETLEYKM</sequence>
<dbReference type="GO" id="GO:0005576">
    <property type="term" value="C:extracellular region"/>
    <property type="evidence" value="ECO:0007669"/>
    <property type="project" value="UniProtKB-SubCell"/>
</dbReference>
<dbReference type="SUPFAM" id="SSF53474">
    <property type="entry name" value="alpha/beta-Hydrolases"/>
    <property type="match status" value="1"/>
</dbReference>
<reference evidence="10" key="1">
    <citation type="submission" date="2020-05" db="UniProtKB">
        <authorList>
            <consortium name="EnsemblMetazoa"/>
        </authorList>
    </citation>
    <scope>IDENTIFICATION</scope>
    <source>
        <strain evidence="10">USDA</strain>
    </source>
</reference>
<dbReference type="InterPro" id="IPR002018">
    <property type="entry name" value="CarbesteraseB"/>
</dbReference>
<dbReference type="Pfam" id="PF00135">
    <property type="entry name" value="COesterase"/>
    <property type="match status" value="1"/>
</dbReference>
<dbReference type="InterPro" id="IPR019826">
    <property type="entry name" value="Carboxylesterase_B_AS"/>
</dbReference>
<evidence type="ECO:0000256" key="7">
    <source>
        <dbReference type="ARBA" id="ARBA00023180"/>
    </source>
</evidence>
<evidence type="ECO:0000313" key="11">
    <source>
        <dbReference type="Proteomes" id="UP000095300"/>
    </source>
</evidence>
<dbReference type="PANTHER" id="PTHR43142:SF1">
    <property type="entry name" value="CARBOXYLIC ESTER HYDROLASE"/>
    <property type="match status" value="1"/>
</dbReference>
<evidence type="ECO:0000256" key="6">
    <source>
        <dbReference type="ARBA" id="ARBA00023157"/>
    </source>
</evidence>
<keyword evidence="4" id="KW-0964">Secreted</keyword>
<organism evidence="10 11">
    <name type="scientific">Stomoxys calcitrans</name>
    <name type="common">Stable fly</name>
    <name type="synonym">Conops calcitrans</name>
    <dbReference type="NCBI Taxonomy" id="35570"/>
    <lineage>
        <taxon>Eukaryota</taxon>
        <taxon>Metazoa</taxon>
        <taxon>Ecdysozoa</taxon>
        <taxon>Arthropoda</taxon>
        <taxon>Hexapoda</taxon>
        <taxon>Insecta</taxon>
        <taxon>Pterygota</taxon>
        <taxon>Neoptera</taxon>
        <taxon>Endopterygota</taxon>
        <taxon>Diptera</taxon>
        <taxon>Brachycera</taxon>
        <taxon>Muscomorpha</taxon>
        <taxon>Muscoidea</taxon>
        <taxon>Muscidae</taxon>
        <taxon>Stomoxys</taxon>
    </lineage>
</organism>
<evidence type="ECO:0000256" key="8">
    <source>
        <dbReference type="RuleBase" id="RU361235"/>
    </source>
</evidence>
<comment type="subcellular location">
    <subcellularLocation>
        <location evidence="1">Secreted</location>
    </subcellularLocation>
</comment>
<dbReference type="EC" id="3.1.1.-" evidence="8"/>
<evidence type="ECO:0000256" key="1">
    <source>
        <dbReference type="ARBA" id="ARBA00004613"/>
    </source>
</evidence>
<dbReference type="InterPro" id="IPR019819">
    <property type="entry name" value="Carboxylesterase_B_CS"/>
</dbReference>
<dbReference type="InterPro" id="IPR029058">
    <property type="entry name" value="AB_hydrolase_fold"/>
</dbReference>
<dbReference type="STRING" id="35570.A0A1I8NMD7"/>
<gene>
    <name evidence="10" type="primary">106093551</name>
</gene>